<keyword evidence="2" id="KW-0677">Repeat</keyword>
<evidence type="ECO:0000313" key="9">
    <source>
        <dbReference type="Proteomes" id="UP000054324"/>
    </source>
</evidence>
<dbReference type="RefSeq" id="XP_009168661.1">
    <property type="nucleotide sequence ID" value="XM_009170397.1"/>
</dbReference>
<dbReference type="InterPro" id="IPR053243">
    <property type="entry name" value="SJ_maturation_regulator"/>
</dbReference>
<feature type="disulfide bond" evidence="5">
    <location>
        <begin position="1440"/>
        <end position="1450"/>
    </location>
</feature>
<dbReference type="EMBL" id="KL596719">
    <property type="protein sequence ID" value="KER27582.1"/>
    <property type="molecule type" value="Genomic_DNA"/>
</dbReference>
<evidence type="ECO:0000256" key="2">
    <source>
        <dbReference type="ARBA" id="ARBA00022737"/>
    </source>
</evidence>
<protein>
    <recommendedName>
        <fullName evidence="7">SRCR domain-containing protein</fullName>
    </recommendedName>
</protein>
<accession>A0A074ZP44</accession>
<dbReference type="SMART" id="SM00710">
    <property type="entry name" value="PbH1"/>
    <property type="match status" value="15"/>
</dbReference>
<keyword evidence="3 5" id="KW-1015">Disulfide bond</keyword>
<evidence type="ECO:0000256" key="3">
    <source>
        <dbReference type="ARBA" id="ARBA00023157"/>
    </source>
</evidence>
<dbReference type="OrthoDB" id="536948at2759"/>
<feature type="domain" description="SRCR" evidence="7">
    <location>
        <begin position="1346"/>
        <end position="1471"/>
    </location>
</feature>
<evidence type="ECO:0000256" key="4">
    <source>
        <dbReference type="ARBA" id="ARBA00023180"/>
    </source>
</evidence>
<dbReference type="InterPro" id="IPR006626">
    <property type="entry name" value="PbH1"/>
</dbReference>
<dbReference type="PANTHER" id="PTHR47653">
    <property type="entry name" value="PROTEIN BARK BEETLE"/>
    <property type="match status" value="1"/>
</dbReference>
<dbReference type="InterPro" id="IPR012334">
    <property type="entry name" value="Pectin_lyas_fold"/>
</dbReference>
<dbReference type="Gene3D" id="2.160.20.10">
    <property type="entry name" value="Single-stranded right-handed beta-helix, Pectin lyase-like"/>
    <property type="match status" value="2"/>
</dbReference>
<dbReference type="GO" id="GO:0045217">
    <property type="term" value="P:cell-cell junction maintenance"/>
    <property type="evidence" value="ECO:0007669"/>
    <property type="project" value="TreeGrafter"/>
</dbReference>
<reference evidence="8 9" key="1">
    <citation type="submission" date="2013-11" db="EMBL/GenBank/DDBJ databases">
        <title>Opisthorchis viverrini - life in the bile duct.</title>
        <authorList>
            <person name="Young N.D."/>
            <person name="Nagarajan N."/>
            <person name="Lin S.J."/>
            <person name="Korhonen P.K."/>
            <person name="Jex A.R."/>
            <person name="Hall R.S."/>
            <person name="Safavi-Hemami H."/>
            <person name="Kaewkong W."/>
            <person name="Bertrand D."/>
            <person name="Gao S."/>
            <person name="Seet Q."/>
            <person name="Wongkham S."/>
            <person name="Teh B.T."/>
            <person name="Wongkham C."/>
            <person name="Intapan P.M."/>
            <person name="Maleewong W."/>
            <person name="Yang X."/>
            <person name="Hu M."/>
            <person name="Wang Z."/>
            <person name="Hofmann A."/>
            <person name="Sternberg P.W."/>
            <person name="Tan P."/>
            <person name="Wang J."/>
            <person name="Gasser R.B."/>
        </authorList>
    </citation>
    <scope>NUCLEOTIDE SEQUENCE [LARGE SCALE GENOMIC DNA]</scope>
</reference>
<feature type="domain" description="SRCR" evidence="7">
    <location>
        <begin position="2380"/>
        <end position="2494"/>
    </location>
</feature>
<evidence type="ECO:0000256" key="6">
    <source>
        <dbReference type="SAM" id="MobiDB-lite"/>
    </source>
</evidence>
<keyword evidence="4" id="KW-0325">Glycoprotein</keyword>
<feature type="compositionally biased region" description="Polar residues" evidence="6">
    <location>
        <begin position="2341"/>
        <end position="2357"/>
    </location>
</feature>
<evidence type="ECO:0000259" key="7">
    <source>
        <dbReference type="PROSITE" id="PS50287"/>
    </source>
</evidence>
<evidence type="ECO:0000256" key="1">
    <source>
        <dbReference type="ARBA" id="ARBA00022729"/>
    </source>
</evidence>
<gene>
    <name evidence="8" type="ORF">T265_05399</name>
</gene>
<evidence type="ECO:0000313" key="8">
    <source>
        <dbReference type="EMBL" id="KER27582.1"/>
    </source>
</evidence>
<evidence type="ECO:0000256" key="5">
    <source>
        <dbReference type="PROSITE-ProRule" id="PRU00196"/>
    </source>
</evidence>
<dbReference type="Pfam" id="PF00530">
    <property type="entry name" value="SRCR"/>
    <property type="match status" value="3"/>
</dbReference>
<keyword evidence="1" id="KW-0732">Signal</keyword>
<dbReference type="InterPro" id="IPR039448">
    <property type="entry name" value="Beta_helix"/>
</dbReference>
<dbReference type="CDD" id="cd00037">
    <property type="entry name" value="CLECT"/>
    <property type="match status" value="1"/>
</dbReference>
<dbReference type="KEGG" id="ovi:T265_05399"/>
<dbReference type="GeneID" id="20319581"/>
<dbReference type="SUPFAM" id="SSF51126">
    <property type="entry name" value="Pectin lyase-like"/>
    <property type="match status" value="2"/>
</dbReference>
<dbReference type="InterPro" id="IPR001190">
    <property type="entry name" value="SRCR"/>
</dbReference>
<dbReference type="CTD" id="20319581"/>
<sequence length="3213" mass="360734">MLWWKQNKDTKQLTIDSRHKSRVNSLLPTRTSGHSIYVLNAETTTLLILSDGTKPLKSSKKTTCWSLLIFLTLTEYNYVLRVNAYTVVNTSVSGRQRWRLEDSPFVVRGQDLWIMPDATLELDPGVHVYVDSGLAIKVKGTMIARGIQMRKMDGFQNTGVQIVAGESLVDLEYADDIALIFEDQSEAQALLNKLTAIMPSFGRRLAYSKSKVFLQSVPSANISLTIQGEPLEIVESFTYLGSCISSDGSVFDEVSARISKGRTTFANLRYLWRQKYILPDLKGRVYQATPEGEHRPSESSRGTFTPIQFREQLVWKRPRALICIQWSIETGGGICIQSAGPVSLLHQHDRCGPKNWFGTGEEALASVHRPTCAKGQLPSGSDAYRLSSLKLASPSQTNLRNSYQINKVNLKQSHLGSSSKEAFFTEKMLDWHIPFVDTNEVKLCYQGDDQRIVFSKIPTSLRANNSPNAIADKKPRVPRRIRLVEGEELREGLLELWIANRWRPVCSRNNEWTRVDCRVACQNLGFADGNFTLGPMAQNRTASVEIISPGCLGNESTWVEHNGVFDSQGLFACPGLKHVTKVGSTVCRVNQSSHHVAALSSSPYPPMLKHVRLSSNAYDALNFSYIRGPAILQDISDAPRQKKHTYAESDASPRSPSVRHVRKVVISNTLITFPYCGNQLERNMGHGAVISSLLGYIRLIGLRALNNGGDGTRIRLISGSRYHWPEETPELVQRAQWPCRPGAIPASPVFPFLVVAELPGATFREAGSCELPIESDQTHQVLTITLLEVIHDPSASGSVEIWDTSTREQLAHWILQNRSTTPARHLGVLPGRVYQGISSIKNKVLVRFHWTKPGGQAVCSQLSSCIRVVMHVSVGQTKVPEVLVEDSHFNGNTHRGLDVRDPWSFVRVVNSHFTLNQYDAGLRIVNGSADVLVNNCTFESNERTGMNVSTAGGFRQINQSLFARNVGHGLSVWNPRSSCQEREPNSAIETHVHTTKFTGNRWDGIQFYNSCLSMNILVNFTLFEYNGASGIRTYSCLNGSSTAMTNLTVGYSLFKGNQHAAIWIEPMAQMTGHVTNCTFTQHRNRVIHVDNSLDMIKAELYRSLPVDYQIRNSEFYDNQGTSVIHLRLTEISEVQKIRVIYNRFTGNREIASHLTASDKCINASINYWGSLQDWGLTEWGAVHKAVGRKLFGQNQRYTLARVEYHPLLKDPDLHSEFTTANEPPYVPEFREQDPYTGQIRLGGRIPVERSRRVELTALSSPDAYYHVTKDIFIPPGGILDIQPGVRLKFENGLGLFSQGELRIMGTEAMSIEMNLFETDDEIVLPNFVQSGSTTEDLLARFTNRTIRLVGGYLDGIAYEGRVECRSPPEHVQYAGEDVWGTVCERGFGTHAAMLVCSSLGLVAHPKDWLLPPEIRDRLALNANRWFNASSAPIHLANLDCLGHETDLFECRHDSALEHDCTHAMDVVIRCYLPGWSGIRVTASDPGSRTPIRHLRISNGGLLDFSTMEFMPGLQLDYYAGTINRIEITNSRSHGLMVQYSHPIDSFTLSDSRLVNNLEDALLTRTPWIHMNACQFEGSRFGSGINYDPVMSPQDMFQFHAGAVHVLTLFNSADRKVEYLEDGWQTVTESQKLHPTGITFVNIQPGQKEEKEPQIKFVLLTTYLLLDFSTSTSLYHPPVSARQTIYRSELLADDLHRLHQLIVHLLDYPVTTSPTSEAQASVSPNATIGPTGSYSHLLPASTIPCHTLRCSTSGETTVEELIIYDSSVDEPNPSQVYSWHIPRDLVRLPFISSGHQITIELRVSGTRTGRLSFAIETRDLQDARFPDGQLNSAAAKLHSEAFRLQPGDTRNYPVPEFVLQDCTVRGNRFGLTIHHYNDPVDRLDRLFWRQNSMVFRLSNSSILQNKDVGLNIPSVSRFSNDWYMPSFVTTAHSSERISMIAYQIENSVFMENEGGSILAEHNHVEFANNVWSYNISHCRFEQNGQASSLGIQRDLPRSIDSRGIAFYLPYVSNQYDWRYQPITTHRLRVSQTTIVANHQFQFVVDGHHAQVDLIDNQFEQNTCQSDKSSGLIATNGLIRFEGMEKDIQMRGNRVHNNHGCQFVVRFQGRSQVIGAQSVFARLTGNVFSHNLCHVQKISTTINPANPLTCYTIGVFGTQNVTLHENVLDNFKIPKEFNGTGMQYELIAGVHSTQIPNYLDATRNYWGTTNVTEIQSRIFQFENWNCLSVVRFDGFYESDKFSHTNWLERVEVTASTKRQWIPMDGVLGGLLTQDLRLPYRTQPYRVLTDLTVMPGHELRIDAGVRLEFAPHVGILVLGRLIARGFREQPIQFAAIPVDPMPVSDSNGRTGSHVSKTQRPNVVGRAPEKPHQAGRIGLSTEHLRLIGGDREDEGFVHFYNVTTQRWDIACDHQFSTEVAQVICYELGRPTLNAIMHTSDLYDYQMYGFDNPFVQKHVWMESYTCQGFEKHRRQCSQRFNYDHLRCLRKRAFVFLRCAARPSQSGPNLVSNTWGNIRIVRPFELDPIGLRLEDRQQSVLEYVVLENAGLLHGQIVSALATVFAHPRLSFINITNCIGDGFEFINPRGIIDIANTSVRGCLGRAMALSVFNGDSSDPTTTGGSDHSQVYDSPIPMLPPRQGSLLTPPRPSPGRPMGARPSDLVKLALDEYPLTGDRNLLGLVPMCAGEKVLDILDRLLVYYQYTWTGSQICTKIFRSRIPGRRLAWRFLAVKLYHDPFLKNSVELYNGANFNTTFRIAHVTAKRLANHSIPIAERFTYITSPIHDSLGVYVHASPANNRFGFVAEVVTLPLSPERTYPELAQPVRHKVDTCEFESNQGGGISIVSVGETGPDVLLSNLRFIRNGLVILNITGPSAIHLRMTNAKNLAITNSYFYDHSGHVIRALLLASQLSRGSRLNVTNNAIVRNRFGGAIWIEGNHFNTLQVVRNYIAHNDCGLRDLIRISGVLANPFAQNFVHDNCGDVILNCSGEEDLSHGSLFIQNGFYKNQALNYTKRTTVFAENSKNQFTDNYFKNPVNDFELVVGNRSVIRTLPIQPGTNCPSPDEVCPHGWTLRLEFDACLCYRPDHLDARSNWWGDTVSTNQGLTGKQRDKSSQLVKSSTPEIIAQSFARSRVYDAEDDPYRIRVDLAFAYPSNQSVLGEGTQCPPTWAFHDFNCFYYIGIPMTYEEAHDFCLTEVGATLAIIVKKGLSKIRVEAELV</sequence>
<organism evidence="8 9">
    <name type="scientific">Opisthorchis viverrini</name>
    <name type="common">Southeast Asian liver fluke</name>
    <dbReference type="NCBI Taxonomy" id="6198"/>
    <lineage>
        <taxon>Eukaryota</taxon>
        <taxon>Metazoa</taxon>
        <taxon>Spiralia</taxon>
        <taxon>Lophotrochozoa</taxon>
        <taxon>Platyhelminthes</taxon>
        <taxon>Trematoda</taxon>
        <taxon>Digenea</taxon>
        <taxon>Opisthorchiida</taxon>
        <taxon>Opisthorchiata</taxon>
        <taxon>Opisthorchiidae</taxon>
        <taxon>Opisthorchis</taxon>
    </lineage>
</organism>
<dbReference type="InterPro" id="IPR011050">
    <property type="entry name" value="Pectin_lyase_fold/virulence"/>
</dbReference>
<dbReference type="STRING" id="6198.A0A074ZP44"/>
<dbReference type="Gene3D" id="3.10.250.10">
    <property type="entry name" value="SRCR-like domain"/>
    <property type="match status" value="3"/>
</dbReference>
<feature type="disulfide bond" evidence="5">
    <location>
        <begin position="2461"/>
        <end position="2471"/>
    </location>
</feature>
<dbReference type="SUPFAM" id="SSF56487">
    <property type="entry name" value="SRCR-like"/>
    <property type="match status" value="3"/>
</dbReference>
<feature type="domain" description="SRCR" evidence="7">
    <location>
        <begin position="481"/>
        <end position="602"/>
    </location>
</feature>
<feature type="region of interest" description="Disordered" evidence="6">
    <location>
        <begin position="2634"/>
        <end position="2653"/>
    </location>
</feature>
<dbReference type="Pfam" id="PF13229">
    <property type="entry name" value="Beta_helix"/>
    <property type="match status" value="2"/>
</dbReference>
<dbReference type="SMART" id="SM00202">
    <property type="entry name" value="SR"/>
    <property type="match status" value="3"/>
</dbReference>
<dbReference type="SUPFAM" id="SSF56436">
    <property type="entry name" value="C-type lectin-like"/>
    <property type="match status" value="1"/>
</dbReference>
<feature type="region of interest" description="Disordered" evidence="6">
    <location>
        <begin position="2339"/>
        <end position="2369"/>
    </location>
</feature>
<dbReference type="PROSITE" id="PS50287">
    <property type="entry name" value="SRCR_2"/>
    <property type="match status" value="3"/>
</dbReference>
<comment type="caution">
    <text evidence="5">Lacks conserved residue(s) required for the propagation of feature annotation.</text>
</comment>
<name>A0A074ZP44_OPIVI</name>
<dbReference type="GO" id="GO:0016020">
    <property type="term" value="C:membrane"/>
    <property type="evidence" value="ECO:0007669"/>
    <property type="project" value="InterPro"/>
</dbReference>
<dbReference type="InterPro" id="IPR016187">
    <property type="entry name" value="CTDL_fold"/>
</dbReference>
<proteinExistence type="predicted"/>
<dbReference type="InterPro" id="IPR036772">
    <property type="entry name" value="SRCR-like_dom_sf"/>
</dbReference>
<dbReference type="PANTHER" id="PTHR47653:SF1">
    <property type="entry name" value="DELETED IN MALIGNANT BRAIN TUMORS 1 PROTEIN"/>
    <property type="match status" value="1"/>
</dbReference>
<dbReference type="Proteomes" id="UP000054324">
    <property type="component" value="Unassembled WGS sequence"/>
</dbReference>
<keyword evidence="9" id="KW-1185">Reference proteome</keyword>